<dbReference type="SUPFAM" id="SSF55785">
    <property type="entry name" value="PYP-like sensor domain (PAS domain)"/>
    <property type="match status" value="1"/>
</dbReference>
<dbReference type="EMBL" id="UGOA01000001">
    <property type="protein sequence ID" value="STX44164.1"/>
    <property type="molecule type" value="Genomic_DNA"/>
</dbReference>
<dbReference type="InterPro" id="IPR016032">
    <property type="entry name" value="Sig_transdc_resp-reg_C-effctor"/>
</dbReference>
<keyword evidence="2" id="KW-0238">DNA-binding</keyword>
<dbReference type="Pfam" id="PF00196">
    <property type="entry name" value="GerE"/>
    <property type="match status" value="1"/>
</dbReference>
<dbReference type="Gene3D" id="3.30.450.20">
    <property type="entry name" value="PAS domain"/>
    <property type="match status" value="1"/>
</dbReference>
<proteinExistence type="predicted"/>
<dbReference type="PANTHER" id="PTHR44688">
    <property type="entry name" value="DNA-BINDING TRANSCRIPTIONAL ACTIVATOR DEVR_DOSR"/>
    <property type="match status" value="1"/>
</dbReference>
<dbReference type="SMART" id="SM00421">
    <property type="entry name" value="HTH_LUXR"/>
    <property type="match status" value="1"/>
</dbReference>
<protein>
    <submittedName>
        <fullName evidence="5">LuxR family transcriptional regulator</fullName>
    </submittedName>
</protein>
<organism evidence="5 6">
    <name type="scientific">Legionella donaldsonii</name>
    <dbReference type="NCBI Taxonomy" id="45060"/>
    <lineage>
        <taxon>Bacteria</taxon>
        <taxon>Pseudomonadati</taxon>
        <taxon>Pseudomonadota</taxon>
        <taxon>Gammaproteobacteria</taxon>
        <taxon>Legionellales</taxon>
        <taxon>Legionellaceae</taxon>
        <taxon>Legionella</taxon>
    </lineage>
</organism>
<dbReference type="Gene3D" id="1.10.10.10">
    <property type="entry name" value="Winged helix-like DNA-binding domain superfamily/Winged helix DNA-binding domain"/>
    <property type="match status" value="1"/>
</dbReference>
<dbReference type="InterPro" id="IPR035965">
    <property type="entry name" value="PAS-like_dom_sf"/>
</dbReference>
<gene>
    <name evidence="5" type="primary">vjbR_2</name>
    <name evidence="5" type="ORF">NCTC13292_02603</name>
</gene>
<keyword evidence="1" id="KW-0805">Transcription regulation</keyword>
<dbReference type="InterPro" id="IPR036388">
    <property type="entry name" value="WH-like_DNA-bd_sf"/>
</dbReference>
<name>A0A378J8L4_9GAMM</name>
<dbReference type="GO" id="GO:0003677">
    <property type="term" value="F:DNA binding"/>
    <property type="evidence" value="ECO:0007669"/>
    <property type="project" value="UniProtKB-KW"/>
</dbReference>
<evidence type="ECO:0000256" key="2">
    <source>
        <dbReference type="ARBA" id="ARBA00023125"/>
    </source>
</evidence>
<evidence type="ECO:0000259" key="4">
    <source>
        <dbReference type="PROSITE" id="PS50043"/>
    </source>
</evidence>
<dbReference type="PANTHER" id="PTHR44688:SF16">
    <property type="entry name" value="DNA-BINDING TRANSCRIPTIONAL ACTIVATOR DEVR_DOSR"/>
    <property type="match status" value="1"/>
</dbReference>
<feature type="domain" description="HTH luxR-type" evidence="4">
    <location>
        <begin position="160"/>
        <end position="225"/>
    </location>
</feature>
<evidence type="ECO:0000313" key="6">
    <source>
        <dbReference type="Proteomes" id="UP000254677"/>
    </source>
</evidence>
<dbReference type="InterPro" id="IPR013656">
    <property type="entry name" value="PAS_4"/>
</dbReference>
<sequence>MVYRYFMKTEESLLLNHLEPLFDLASVNVYSKDIKGCFMSSNQTMLEVNNIPSEQDILGATDYDLAWKNQAPALIKNDQEVIQTNKAKTYIEPVWLNGKELHCYISHKRPLRTSLGKVIGVFGLSFLLDDENTLINTVNEITALSNSNLSKQIQDLGEQPFLRARHLTKRQMDCLYYLVKGMTIKQIANTLNLSPKTVEHYLDAVKVKLKCRNRTELITTALQMPAIREQL</sequence>
<dbReference type="Pfam" id="PF08448">
    <property type="entry name" value="PAS_4"/>
    <property type="match status" value="1"/>
</dbReference>
<dbReference type="GO" id="GO:0006355">
    <property type="term" value="P:regulation of DNA-templated transcription"/>
    <property type="evidence" value="ECO:0007669"/>
    <property type="project" value="InterPro"/>
</dbReference>
<dbReference type="InterPro" id="IPR000792">
    <property type="entry name" value="Tscrpt_reg_LuxR_C"/>
</dbReference>
<dbReference type="AlphaFoldDB" id="A0A378J8L4"/>
<reference evidence="5 6" key="1">
    <citation type="submission" date="2018-06" db="EMBL/GenBank/DDBJ databases">
        <authorList>
            <consortium name="Pathogen Informatics"/>
            <person name="Doyle S."/>
        </authorList>
    </citation>
    <scope>NUCLEOTIDE SEQUENCE [LARGE SCALE GENOMIC DNA]</scope>
    <source>
        <strain evidence="5 6">NCTC13292</strain>
    </source>
</reference>
<dbReference type="CDD" id="cd06170">
    <property type="entry name" value="LuxR_C_like"/>
    <property type="match status" value="1"/>
</dbReference>
<dbReference type="PRINTS" id="PR00038">
    <property type="entry name" value="HTHLUXR"/>
</dbReference>
<dbReference type="Proteomes" id="UP000254677">
    <property type="component" value="Unassembled WGS sequence"/>
</dbReference>
<keyword evidence="6" id="KW-1185">Reference proteome</keyword>
<keyword evidence="3" id="KW-0804">Transcription</keyword>
<dbReference type="SUPFAM" id="SSF46894">
    <property type="entry name" value="C-terminal effector domain of the bipartite response regulators"/>
    <property type="match status" value="1"/>
</dbReference>
<evidence type="ECO:0000256" key="1">
    <source>
        <dbReference type="ARBA" id="ARBA00023015"/>
    </source>
</evidence>
<accession>A0A378J8L4</accession>
<evidence type="ECO:0000313" key="5">
    <source>
        <dbReference type="EMBL" id="STX44164.1"/>
    </source>
</evidence>
<dbReference type="PROSITE" id="PS50043">
    <property type="entry name" value="HTH_LUXR_2"/>
    <property type="match status" value="1"/>
</dbReference>
<evidence type="ECO:0000256" key="3">
    <source>
        <dbReference type="ARBA" id="ARBA00023163"/>
    </source>
</evidence>